<accession>A0A138ATU6</accession>
<comment type="caution">
    <text evidence="1">The sequence shown here is derived from an EMBL/GenBank/DDBJ whole genome shotgun (WGS) entry which is preliminary data.</text>
</comment>
<proteinExistence type="predicted"/>
<dbReference type="EMBL" id="LSRF01000010">
    <property type="protein sequence ID" value="KXP13852.1"/>
    <property type="molecule type" value="Genomic_DNA"/>
</dbReference>
<protein>
    <submittedName>
        <fullName evidence="1">Uncharacterized protein</fullName>
    </submittedName>
</protein>
<sequence length="92" mass="9538">MIFDLEPAAWERLARTVDALAEAIPAPAALPFPEDRYARALGAAPVVSDAAARELHASSVAELRALAERIRTGARTAMAADQAAAEAIEAAG</sequence>
<name>A0A138ATU6_9ACTN</name>
<dbReference type="Proteomes" id="UP000070258">
    <property type="component" value="Unassembled WGS sequence"/>
</dbReference>
<dbReference type="RefSeq" id="WP_068570414.1">
    <property type="nucleotide sequence ID" value="NZ_LSRF01000010.1"/>
</dbReference>
<dbReference type="AlphaFoldDB" id="A0A138ATU6"/>
<gene>
    <name evidence="1" type="ORF">AXK60_23080</name>
</gene>
<evidence type="ECO:0000313" key="2">
    <source>
        <dbReference type="Proteomes" id="UP000070258"/>
    </source>
</evidence>
<dbReference type="OrthoDB" id="4775473at2"/>
<dbReference type="STRING" id="239498.AXK60_23080"/>
<organism evidence="1 2">
    <name type="scientific">Tsukamurella pseudospumae</name>
    <dbReference type="NCBI Taxonomy" id="239498"/>
    <lineage>
        <taxon>Bacteria</taxon>
        <taxon>Bacillati</taxon>
        <taxon>Actinomycetota</taxon>
        <taxon>Actinomycetes</taxon>
        <taxon>Mycobacteriales</taxon>
        <taxon>Tsukamurellaceae</taxon>
        <taxon>Tsukamurella</taxon>
    </lineage>
</organism>
<evidence type="ECO:0000313" key="1">
    <source>
        <dbReference type="EMBL" id="KXP13852.1"/>
    </source>
</evidence>
<reference evidence="2" key="1">
    <citation type="submission" date="2016-02" db="EMBL/GenBank/DDBJ databases">
        <authorList>
            <person name="Wen L."/>
            <person name="He K."/>
            <person name="Yang H."/>
        </authorList>
    </citation>
    <scope>NUCLEOTIDE SEQUENCE [LARGE SCALE GENOMIC DNA]</scope>
    <source>
        <strain evidence="2">JCM 15929</strain>
    </source>
</reference>